<evidence type="ECO:0000313" key="3">
    <source>
        <dbReference type="EMBL" id="TBU65617.1"/>
    </source>
</evidence>
<dbReference type="AlphaFoldDB" id="A0A4Q9QCX5"/>
<feature type="compositionally biased region" description="Basic residues" evidence="2">
    <location>
        <begin position="87"/>
        <end position="96"/>
    </location>
</feature>
<sequence length="522" mass="60552">MNFSDRRREDERDLDRDKERARERERERDRERDRDRERERERERRYRDEDRRKDVDRRREDDRRYDEMRGRSRDDDYRRRDEDDRRSRQRSVSRSRSRIEVSEEEKRRIWMDRVKTLSESVLARTEHLRLQEDAWTYERLRRSVSYEQLPAEDKEQLDKLVEDTKKALRAKEAEFSKALAKLIPRDFFPYAQPPERQSDAAFCEMNALLTSLQNDVKLMYEAVAALQATPIPPAPQEEDRDRDTSGPSSDRPKKRRRLSVEAESSRAQDAPSNPPGPTKEELAQMKDGLTELAGRISNVENDLEQYSSKIDDEVEAQLDYRLPDLVVAPDEDKKTSVELTQDVDKLRGDVEDTEKRAEVVLAALAKLQVDEDGQEDINTQLREQNAKLKQTIEEMEAHQAEMSAKLQAQTLEINALSEAVRAYISQPQHPAPPPPPSAAEIIETVRPPLLTAMHQQMQPLLNESHAHIEQMLKDQLNQVNGALLAQITPTIRAVELVSNWVDKVRAPPPADAVPSSVPTSSS</sequence>
<evidence type="ECO:0000256" key="2">
    <source>
        <dbReference type="SAM" id="MobiDB-lite"/>
    </source>
</evidence>
<feature type="region of interest" description="Disordered" evidence="2">
    <location>
        <begin position="229"/>
        <end position="281"/>
    </location>
</feature>
<dbReference type="Gene3D" id="1.20.1170.10">
    <property type="match status" value="1"/>
</dbReference>
<dbReference type="EMBL" id="ML145084">
    <property type="protein sequence ID" value="TBU65617.1"/>
    <property type="molecule type" value="Genomic_DNA"/>
</dbReference>
<keyword evidence="4" id="KW-1185">Reference proteome</keyword>
<feature type="compositionally biased region" description="Basic and acidic residues" evidence="2">
    <location>
        <begin position="1"/>
        <end position="86"/>
    </location>
</feature>
<keyword evidence="1" id="KW-0175">Coiled coil</keyword>
<name>A0A4Q9QCX5_9APHY</name>
<gene>
    <name evidence="3" type="ORF">BD310DRAFT_911702</name>
</gene>
<organism evidence="3 4">
    <name type="scientific">Dichomitus squalens</name>
    <dbReference type="NCBI Taxonomy" id="114155"/>
    <lineage>
        <taxon>Eukaryota</taxon>
        <taxon>Fungi</taxon>
        <taxon>Dikarya</taxon>
        <taxon>Basidiomycota</taxon>
        <taxon>Agaricomycotina</taxon>
        <taxon>Agaricomycetes</taxon>
        <taxon>Polyporales</taxon>
        <taxon>Polyporaceae</taxon>
        <taxon>Dichomitus</taxon>
    </lineage>
</organism>
<proteinExistence type="predicted"/>
<evidence type="ECO:0000313" key="4">
    <source>
        <dbReference type="Proteomes" id="UP000292082"/>
    </source>
</evidence>
<protein>
    <submittedName>
        <fullName evidence="3">Uncharacterized protein</fullName>
    </submittedName>
</protein>
<accession>A0A4Q9QCX5</accession>
<evidence type="ECO:0000256" key="1">
    <source>
        <dbReference type="SAM" id="Coils"/>
    </source>
</evidence>
<dbReference type="Proteomes" id="UP000292082">
    <property type="component" value="Unassembled WGS sequence"/>
</dbReference>
<feature type="region of interest" description="Disordered" evidence="2">
    <location>
        <begin position="1"/>
        <end position="98"/>
    </location>
</feature>
<dbReference type="STRING" id="114155.A0A4Q9QCX5"/>
<reference evidence="3 4" key="1">
    <citation type="submission" date="2019-01" db="EMBL/GenBank/DDBJ databases">
        <title>Draft genome sequences of three monokaryotic isolates of the white-rot basidiomycete fungus Dichomitus squalens.</title>
        <authorList>
            <consortium name="DOE Joint Genome Institute"/>
            <person name="Lopez S.C."/>
            <person name="Andreopoulos B."/>
            <person name="Pangilinan J."/>
            <person name="Lipzen A."/>
            <person name="Riley R."/>
            <person name="Ahrendt S."/>
            <person name="Ng V."/>
            <person name="Barry K."/>
            <person name="Daum C."/>
            <person name="Grigoriev I.V."/>
            <person name="Hilden K.S."/>
            <person name="Makela M.R."/>
            <person name="de Vries R.P."/>
        </authorList>
    </citation>
    <scope>NUCLEOTIDE SEQUENCE [LARGE SCALE GENOMIC DNA]</scope>
    <source>
        <strain evidence="3 4">CBS 464.89</strain>
    </source>
</reference>
<feature type="coiled-coil region" evidence="1">
    <location>
        <begin position="289"/>
        <end position="412"/>
    </location>
</feature>